<sequence>MTALTVSGVSHSFGALKALDDVSLEVPEGRFVALLGANGAGKTTLFSLITRLYDSRSGRIAVRGHDMRAEPGPALAALGVVFQSRALDADLSVAQNLRYHAALRGMPRAAARARGEEVLAAVGLTDKINARVATLSGGQTRRAEIARALLHRPSLLLLDEATAGLDVRARAEVGALVRGLVAREGMGVLWATHIFEEIEPSDQVVVLHRGRVLATGTAAEIAGDRGLAPAFLDLTGAGAEAEAS</sequence>
<proteinExistence type="inferred from homology"/>
<dbReference type="PROSITE" id="PS50893">
    <property type="entry name" value="ABC_TRANSPORTER_2"/>
    <property type="match status" value="1"/>
</dbReference>
<accession>A0A2W5Q5E6</accession>
<name>A0A2W5Q5E6_RHOSU</name>
<dbReference type="Proteomes" id="UP000249185">
    <property type="component" value="Unassembled WGS sequence"/>
</dbReference>
<comment type="caution">
    <text evidence="7">The sequence shown here is derived from an EMBL/GenBank/DDBJ whole genome shotgun (WGS) entry which is preliminary data.</text>
</comment>
<dbReference type="SMART" id="SM00382">
    <property type="entry name" value="AAA"/>
    <property type="match status" value="1"/>
</dbReference>
<protein>
    <submittedName>
        <fullName evidence="7">ABC transporter ATP-binding protein</fullName>
    </submittedName>
</protein>
<dbReference type="NCBIfam" id="TIGR03864">
    <property type="entry name" value="PQQ_ABC_ATP"/>
    <property type="match status" value="1"/>
</dbReference>
<dbReference type="Gene3D" id="3.40.50.300">
    <property type="entry name" value="P-loop containing nucleotide triphosphate hydrolases"/>
    <property type="match status" value="1"/>
</dbReference>
<evidence type="ECO:0000256" key="1">
    <source>
        <dbReference type="ARBA" id="ARBA00005417"/>
    </source>
</evidence>
<evidence type="ECO:0000313" key="7">
    <source>
        <dbReference type="EMBL" id="PZQ49933.1"/>
    </source>
</evidence>
<dbReference type="InterPro" id="IPR003593">
    <property type="entry name" value="AAA+_ATPase"/>
</dbReference>
<dbReference type="EMBL" id="QFPW01000006">
    <property type="protein sequence ID" value="PZQ49933.1"/>
    <property type="molecule type" value="Genomic_DNA"/>
</dbReference>
<dbReference type="InterPro" id="IPR050763">
    <property type="entry name" value="ABC_transporter_ATP-binding"/>
</dbReference>
<keyword evidence="2" id="KW-0813">Transport</keyword>
<evidence type="ECO:0000259" key="6">
    <source>
        <dbReference type="PROSITE" id="PS50893"/>
    </source>
</evidence>
<dbReference type="InterPro" id="IPR027417">
    <property type="entry name" value="P-loop_NTPase"/>
</dbReference>
<dbReference type="GO" id="GO:0005524">
    <property type="term" value="F:ATP binding"/>
    <property type="evidence" value="ECO:0007669"/>
    <property type="project" value="UniProtKB-KW"/>
</dbReference>
<dbReference type="SUPFAM" id="SSF52540">
    <property type="entry name" value="P-loop containing nucleoside triphosphate hydrolases"/>
    <property type="match status" value="1"/>
</dbReference>
<dbReference type="InterPro" id="IPR003439">
    <property type="entry name" value="ABC_transporter-like_ATP-bd"/>
</dbReference>
<evidence type="ECO:0000256" key="2">
    <source>
        <dbReference type="ARBA" id="ARBA00022448"/>
    </source>
</evidence>
<dbReference type="GO" id="GO:0016887">
    <property type="term" value="F:ATP hydrolysis activity"/>
    <property type="evidence" value="ECO:0007669"/>
    <property type="project" value="InterPro"/>
</dbReference>
<keyword evidence="4" id="KW-0547">Nucleotide-binding</keyword>
<keyword evidence="5 7" id="KW-0067">ATP-binding</keyword>
<dbReference type="InterPro" id="IPR022467">
    <property type="entry name" value="ABC_transprt_ATP-bd_su_PQQ"/>
</dbReference>
<dbReference type="PANTHER" id="PTHR42711:SF5">
    <property type="entry name" value="ABC TRANSPORTER ATP-BINDING PROTEIN NATA"/>
    <property type="match status" value="1"/>
</dbReference>
<keyword evidence="3" id="KW-0536">Nodulation</keyword>
<organism evidence="7 8">
    <name type="scientific">Rhodovulum sulfidophilum</name>
    <name type="common">Rhodobacter sulfidophilus</name>
    <dbReference type="NCBI Taxonomy" id="35806"/>
    <lineage>
        <taxon>Bacteria</taxon>
        <taxon>Pseudomonadati</taxon>
        <taxon>Pseudomonadota</taxon>
        <taxon>Alphaproteobacteria</taxon>
        <taxon>Rhodobacterales</taxon>
        <taxon>Paracoccaceae</taxon>
        <taxon>Rhodovulum</taxon>
    </lineage>
</organism>
<gene>
    <name evidence="7" type="ORF">DI556_09495</name>
</gene>
<comment type="similarity">
    <text evidence="1">Belongs to the ABC transporter superfamily.</text>
</comment>
<evidence type="ECO:0000256" key="3">
    <source>
        <dbReference type="ARBA" id="ARBA00022458"/>
    </source>
</evidence>
<dbReference type="Pfam" id="PF00005">
    <property type="entry name" value="ABC_tran"/>
    <property type="match status" value="1"/>
</dbReference>
<dbReference type="AlphaFoldDB" id="A0A2W5Q5E6"/>
<evidence type="ECO:0000256" key="5">
    <source>
        <dbReference type="ARBA" id="ARBA00022840"/>
    </source>
</evidence>
<evidence type="ECO:0000256" key="4">
    <source>
        <dbReference type="ARBA" id="ARBA00022741"/>
    </source>
</evidence>
<feature type="domain" description="ABC transporter" evidence="6">
    <location>
        <begin position="4"/>
        <end position="234"/>
    </location>
</feature>
<evidence type="ECO:0000313" key="8">
    <source>
        <dbReference type="Proteomes" id="UP000249185"/>
    </source>
</evidence>
<reference evidence="7 8" key="1">
    <citation type="submission" date="2017-08" db="EMBL/GenBank/DDBJ databases">
        <title>Infants hospitalized years apart are colonized by the same room-sourced microbial strains.</title>
        <authorList>
            <person name="Brooks B."/>
            <person name="Olm M.R."/>
            <person name="Firek B.A."/>
            <person name="Baker R."/>
            <person name="Thomas B.C."/>
            <person name="Morowitz M.J."/>
            <person name="Banfield J.F."/>
        </authorList>
    </citation>
    <scope>NUCLEOTIDE SEQUENCE [LARGE SCALE GENOMIC DNA]</scope>
    <source>
        <strain evidence="7">S2_005_002_R2_34</strain>
    </source>
</reference>
<dbReference type="PANTHER" id="PTHR42711">
    <property type="entry name" value="ABC TRANSPORTER ATP-BINDING PROTEIN"/>
    <property type="match status" value="1"/>
</dbReference>